<organism evidence="3 4">
    <name type="scientific">Pristionchus mayeri</name>
    <dbReference type="NCBI Taxonomy" id="1317129"/>
    <lineage>
        <taxon>Eukaryota</taxon>
        <taxon>Metazoa</taxon>
        <taxon>Ecdysozoa</taxon>
        <taxon>Nematoda</taxon>
        <taxon>Chromadorea</taxon>
        <taxon>Rhabditida</taxon>
        <taxon>Rhabditina</taxon>
        <taxon>Diplogasteromorpha</taxon>
        <taxon>Diplogasteroidea</taxon>
        <taxon>Neodiplogasteridae</taxon>
        <taxon>Pristionchus</taxon>
    </lineage>
</organism>
<dbReference type="PROSITE" id="PS50053">
    <property type="entry name" value="UBIQUITIN_2"/>
    <property type="match status" value="1"/>
</dbReference>
<dbReference type="AlphaFoldDB" id="A0AAN4Z1A8"/>
<evidence type="ECO:0000259" key="1">
    <source>
        <dbReference type="PROSITE" id="PS50053"/>
    </source>
</evidence>
<keyword evidence="4" id="KW-1185">Reference proteome</keyword>
<evidence type="ECO:0008006" key="5">
    <source>
        <dbReference type="Google" id="ProtNLM"/>
    </source>
</evidence>
<proteinExistence type="predicted"/>
<gene>
    <name evidence="3" type="ORF">PMAYCL1PPCAC_00298</name>
</gene>
<reference evidence="4" key="1">
    <citation type="submission" date="2022-10" db="EMBL/GenBank/DDBJ databases">
        <title>Genome assembly of Pristionchus species.</title>
        <authorList>
            <person name="Yoshida K."/>
            <person name="Sommer R.J."/>
        </authorList>
    </citation>
    <scope>NUCLEOTIDE SEQUENCE [LARGE SCALE GENOMIC DNA]</scope>
    <source>
        <strain evidence="4">RS5460</strain>
    </source>
</reference>
<dbReference type="SMART" id="SM00225">
    <property type="entry name" value="BTB"/>
    <property type="match status" value="2"/>
</dbReference>
<feature type="domain" description="Ubiquitin-like" evidence="1">
    <location>
        <begin position="326"/>
        <end position="395"/>
    </location>
</feature>
<dbReference type="CDD" id="cd18186">
    <property type="entry name" value="BTB_POZ_ZBTB_KLHL-like"/>
    <property type="match status" value="1"/>
</dbReference>
<protein>
    <recommendedName>
        <fullName evidence="5">BTB domain-containing protein</fullName>
    </recommendedName>
</protein>
<dbReference type="PROSITE" id="PS50097">
    <property type="entry name" value="BTB"/>
    <property type="match status" value="1"/>
</dbReference>
<dbReference type="EMBL" id="BTRK01000001">
    <property type="protein sequence ID" value="GMR30103.1"/>
    <property type="molecule type" value="Genomic_DNA"/>
</dbReference>
<dbReference type="InterPro" id="IPR000210">
    <property type="entry name" value="BTB/POZ_dom"/>
</dbReference>
<dbReference type="PANTHER" id="PTHR22744:SF17">
    <property type="entry name" value="BTB DOMAIN-CONTAINING PROTEIN"/>
    <property type="match status" value="1"/>
</dbReference>
<evidence type="ECO:0000259" key="2">
    <source>
        <dbReference type="PROSITE" id="PS50097"/>
    </source>
</evidence>
<dbReference type="InterPro" id="IPR011333">
    <property type="entry name" value="SKP1/BTB/POZ_sf"/>
</dbReference>
<dbReference type="Pfam" id="PF00651">
    <property type="entry name" value="BTB"/>
    <property type="match status" value="1"/>
</dbReference>
<name>A0AAN4Z1A8_9BILA</name>
<sequence length="395" mass="44325">IARCGVPRKVNEFDYPPTLAKPSITSMADEDPRTVRGGHRLLFDRASFPDAVTLNVRGEEFTVSASYLSLHSPFFYDLFHGPSAKALSEKVDLDCDPRTFGDLLDIIYPSYKKINCCSECTSSTEDRLKLAIELNIPFAIKRLRKENVVNPTESMPVSAKFPDAVTILVSGEPILVSASTLSLHSPILRHLLYEEGKLKKSAELDVDRAEFEKFIRVTTGYFPSELTSEFLNMLLSLQAKKIYDFYRSELNKKVTSMSSEEARDHAAKLLKHYANQADPFMDRMKVAVRHLTKDDLGTVLAQCAFLSQDVKEYLEQPFASPNNEPFTIQIKTLTGRTWPMRCAKGGATAIEDIKAWIQNHEGIPADHQRLIARNASTGAAKQMFEGMTLGDYDVE</sequence>
<dbReference type="PANTHER" id="PTHR22744">
    <property type="entry name" value="HELIX LOOP HELIX PROTEIN 21-RELATED"/>
    <property type="match status" value="1"/>
</dbReference>
<evidence type="ECO:0000313" key="3">
    <source>
        <dbReference type="EMBL" id="GMR30103.1"/>
    </source>
</evidence>
<accession>A0AAN4Z1A8</accession>
<dbReference type="InterPro" id="IPR029071">
    <property type="entry name" value="Ubiquitin-like_domsf"/>
</dbReference>
<dbReference type="SUPFAM" id="SSF54695">
    <property type="entry name" value="POZ domain"/>
    <property type="match status" value="1"/>
</dbReference>
<feature type="domain" description="BTB" evidence="2">
    <location>
        <begin position="50"/>
        <end position="116"/>
    </location>
</feature>
<feature type="non-terminal residue" evidence="3">
    <location>
        <position position="1"/>
    </location>
</feature>
<dbReference type="SUPFAM" id="SSF54236">
    <property type="entry name" value="Ubiquitin-like"/>
    <property type="match status" value="1"/>
</dbReference>
<dbReference type="Gene3D" id="3.30.710.10">
    <property type="entry name" value="Potassium Channel Kv1.1, Chain A"/>
    <property type="match status" value="1"/>
</dbReference>
<evidence type="ECO:0000313" key="4">
    <source>
        <dbReference type="Proteomes" id="UP001328107"/>
    </source>
</evidence>
<dbReference type="Gene3D" id="3.10.20.90">
    <property type="entry name" value="Phosphatidylinositol 3-kinase Catalytic Subunit, Chain A, domain 1"/>
    <property type="match status" value="1"/>
</dbReference>
<dbReference type="InterPro" id="IPR000626">
    <property type="entry name" value="Ubiquitin-like_dom"/>
</dbReference>
<comment type="caution">
    <text evidence="3">The sequence shown here is derived from an EMBL/GenBank/DDBJ whole genome shotgun (WGS) entry which is preliminary data.</text>
</comment>
<feature type="non-terminal residue" evidence="3">
    <location>
        <position position="395"/>
    </location>
</feature>
<dbReference type="Proteomes" id="UP001328107">
    <property type="component" value="Unassembled WGS sequence"/>
</dbReference>